<name>A0A7C2YZQ8_9CREN</name>
<comment type="caution">
    <text evidence="1">The sequence shown here is derived from an EMBL/GenBank/DDBJ whole genome shotgun (WGS) entry which is preliminary data.</text>
</comment>
<accession>A0A7C2YZQ8</accession>
<protein>
    <recommendedName>
        <fullName evidence="2">DNA recombination and repair protein Rad51-like C-terminal domain-containing protein</fullName>
    </recommendedName>
</protein>
<dbReference type="Proteomes" id="UP000885664">
    <property type="component" value="Unassembled WGS sequence"/>
</dbReference>
<evidence type="ECO:0000313" key="1">
    <source>
        <dbReference type="EMBL" id="HEU98000.1"/>
    </source>
</evidence>
<reference evidence="1" key="1">
    <citation type="journal article" date="2020" name="mSystems">
        <title>Genome- and Community-Level Interaction Insights into Carbon Utilization and Element Cycling Functions of Hydrothermarchaeota in Hydrothermal Sediment.</title>
        <authorList>
            <person name="Zhou Z."/>
            <person name="Liu Y."/>
            <person name="Xu W."/>
            <person name="Pan J."/>
            <person name="Luo Z.H."/>
            <person name="Li M."/>
        </authorList>
    </citation>
    <scope>NUCLEOTIDE SEQUENCE [LARGE SCALE GENOMIC DNA]</scope>
    <source>
        <strain evidence="1">SpSt-1259</strain>
    </source>
</reference>
<dbReference type="AlphaFoldDB" id="A0A7C2YZQ8"/>
<dbReference type="Gene3D" id="3.40.50.300">
    <property type="entry name" value="P-loop containing nucleotide triphosphate hydrolases"/>
    <property type="match status" value="1"/>
</dbReference>
<proteinExistence type="predicted"/>
<organism evidence="1">
    <name type="scientific">Fervidicoccus fontis</name>
    <dbReference type="NCBI Taxonomy" id="683846"/>
    <lineage>
        <taxon>Archaea</taxon>
        <taxon>Thermoproteota</taxon>
        <taxon>Thermoprotei</taxon>
        <taxon>Fervidicoccales</taxon>
        <taxon>Fervidicoccaceae</taxon>
        <taxon>Fervidicoccus</taxon>
    </lineage>
</organism>
<dbReference type="SUPFAM" id="SSF52540">
    <property type="entry name" value="P-loop containing nucleoside triphosphate hydrolases"/>
    <property type="match status" value="1"/>
</dbReference>
<dbReference type="EMBL" id="DSFE01000086">
    <property type="protein sequence ID" value="HEU98000.1"/>
    <property type="molecule type" value="Genomic_DNA"/>
</dbReference>
<evidence type="ECO:0008006" key="2">
    <source>
        <dbReference type="Google" id="ProtNLM"/>
    </source>
</evidence>
<dbReference type="InterPro" id="IPR027417">
    <property type="entry name" value="P-loop_NTPase"/>
</dbReference>
<gene>
    <name evidence="1" type="ORF">ENO36_03995</name>
</gene>
<sequence length="228" mass="25220">MLSAKFQHEGCAETGITSIDYLVGCLQRGIIAEIYGDPDLLFPASYIATASLHCKGGAVLGIVQENPLNYDLYAVRTALRSMKCSEDGLLVSRAFRIEDAVDMIREAMNLPQESLIVFDPYAHSPNLPREYTRLSPLTAVIRSAAGRGKRVVLFNRVTKFGKFLPEGGNMHHHSVTVIVKLEKSGRRSYRATLIKHPTKPQTSISGSLRELYEVGKSWGGQSLLAEWL</sequence>